<sequence>MFSSRRNNSSQRRAQKSRSKKLSLLDENIDRQIQAIHGAIAQKLLTSAELRLLARDKIEAKFKLGQLRYSEYLHWISTLDNFELTDTFILGFTEYSPQLRRWRRNTPFTGILTEEEREQALEQNALGKINSVVIGG</sequence>
<dbReference type="AlphaFoldDB" id="W7R3X8"/>
<reference evidence="2 3" key="1">
    <citation type="journal article" date="2014" name="Genome Announc.">
        <title>Draft Genome Sequence of the Agar-Degrading Bacterium Catenovulum sp. Strain DS-2, Isolated from Intestines of Haliotis diversicolor.</title>
        <authorList>
            <person name="Shan D."/>
            <person name="Li X."/>
            <person name="Gu Z."/>
            <person name="Wei G."/>
            <person name="Gao Z."/>
            <person name="Shao Z."/>
        </authorList>
    </citation>
    <scope>NUCLEOTIDE SEQUENCE [LARGE SCALE GENOMIC DNA]</scope>
    <source>
        <strain evidence="2 3">DS-2</strain>
    </source>
</reference>
<dbReference type="Proteomes" id="UP000019276">
    <property type="component" value="Unassembled WGS sequence"/>
</dbReference>
<comment type="caution">
    <text evidence="2">The sequence shown here is derived from an EMBL/GenBank/DDBJ whole genome shotgun (WGS) entry which is preliminary data.</text>
</comment>
<proteinExistence type="predicted"/>
<name>W7R3X8_9ALTE</name>
<feature type="compositionally biased region" description="Low complexity" evidence="1">
    <location>
        <begin position="1"/>
        <end position="12"/>
    </location>
</feature>
<feature type="region of interest" description="Disordered" evidence="1">
    <location>
        <begin position="1"/>
        <end position="21"/>
    </location>
</feature>
<dbReference type="OrthoDB" id="6322227at2"/>
<organism evidence="2 3">
    <name type="scientific">Catenovulum agarivorans DS-2</name>
    <dbReference type="NCBI Taxonomy" id="1328313"/>
    <lineage>
        <taxon>Bacteria</taxon>
        <taxon>Pseudomonadati</taxon>
        <taxon>Pseudomonadota</taxon>
        <taxon>Gammaproteobacteria</taxon>
        <taxon>Alteromonadales</taxon>
        <taxon>Alteromonadaceae</taxon>
        <taxon>Catenovulum</taxon>
    </lineage>
</organism>
<protein>
    <submittedName>
        <fullName evidence="2">Uncharacterized protein</fullName>
    </submittedName>
</protein>
<evidence type="ECO:0000313" key="2">
    <source>
        <dbReference type="EMBL" id="EWH12325.1"/>
    </source>
</evidence>
<evidence type="ECO:0000256" key="1">
    <source>
        <dbReference type="SAM" id="MobiDB-lite"/>
    </source>
</evidence>
<dbReference type="eggNOG" id="ENOG50334IF">
    <property type="taxonomic scope" value="Bacteria"/>
</dbReference>
<keyword evidence="3" id="KW-1185">Reference proteome</keyword>
<dbReference type="EMBL" id="ARZY01000001">
    <property type="protein sequence ID" value="EWH12325.1"/>
    <property type="molecule type" value="Genomic_DNA"/>
</dbReference>
<evidence type="ECO:0000313" key="3">
    <source>
        <dbReference type="Proteomes" id="UP000019276"/>
    </source>
</evidence>
<gene>
    <name evidence="2" type="ORF">DS2_01350</name>
</gene>
<accession>W7R3X8</accession>
<dbReference type="RefSeq" id="WP_035012787.1">
    <property type="nucleotide sequence ID" value="NZ_ARZY01000001.1"/>
</dbReference>
<dbReference type="STRING" id="1328313.DS2_01350"/>